<sequence>MAKRANPGAAPSYAPLPSVDARARNESGFQKFMREQVWAADKIGGNISILIGPPFCLAVAPRCDFMLFYVITNTLHPASLIRLLNLRAHQGFHRQIHPDGTL</sequence>
<dbReference type="AlphaFoldDB" id="G4U2S6"/>
<keyword evidence="2" id="KW-1185">Reference proteome</keyword>
<evidence type="ECO:0000313" key="1">
    <source>
        <dbReference type="EMBL" id="CCA77846.1"/>
    </source>
</evidence>
<dbReference type="EMBL" id="CAFZ01001876">
    <property type="protein sequence ID" value="CCA77846.1"/>
    <property type="molecule type" value="Genomic_DNA"/>
</dbReference>
<name>G4U2S6_SERID</name>
<accession>G4U2S6</accession>
<dbReference type="HOGENOM" id="CLU_2278543_0_0_1"/>
<dbReference type="OrthoDB" id="5514856at2759"/>
<evidence type="ECO:0000313" key="2">
    <source>
        <dbReference type="Proteomes" id="UP000007148"/>
    </source>
</evidence>
<dbReference type="InParanoid" id="G4U2S6"/>
<protein>
    <submittedName>
        <fullName evidence="1">Uncharacterized protein</fullName>
    </submittedName>
</protein>
<comment type="caution">
    <text evidence="1">The sequence shown here is derived from an EMBL/GenBank/DDBJ whole genome shotgun (WGS) entry which is preliminary data.</text>
</comment>
<organism evidence="1 2">
    <name type="scientific">Serendipita indica (strain DSM 11827)</name>
    <name type="common">Root endophyte fungus</name>
    <name type="synonym">Piriformospora indica</name>
    <dbReference type="NCBI Taxonomy" id="1109443"/>
    <lineage>
        <taxon>Eukaryota</taxon>
        <taxon>Fungi</taxon>
        <taxon>Dikarya</taxon>
        <taxon>Basidiomycota</taxon>
        <taxon>Agaricomycotina</taxon>
        <taxon>Agaricomycetes</taxon>
        <taxon>Sebacinales</taxon>
        <taxon>Serendipitaceae</taxon>
        <taxon>Serendipita</taxon>
    </lineage>
</organism>
<gene>
    <name evidence="1" type="ORF">PIIN_00493</name>
</gene>
<reference evidence="1 2" key="1">
    <citation type="journal article" date="2011" name="PLoS Pathog.">
        <title>Endophytic Life Strategies Decoded by Genome and Transcriptome Analyses of the Mutualistic Root Symbiont Piriformospora indica.</title>
        <authorList>
            <person name="Zuccaro A."/>
            <person name="Lahrmann U."/>
            <person name="Guldener U."/>
            <person name="Langen G."/>
            <person name="Pfiffi S."/>
            <person name="Biedenkopf D."/>
            <person name="Wong P."/>
            <person name="Samans B."/>
            <person name="Grimm C."/>
            <person name="Basiewicz M."/>
            <person name="Murat C."/>
            <person name="Martin F."/>
            <person name="Kogel K.H."/>
        </authorList>
    </citation>
    <scope>NUCLEOTIDE SEQUENCE [LARGE SCALE GENOMIC DNA]</scope>
    <source>
        <strain evidence="1 2">DSM 11827</strain>
    </source>
</reference>
<dbReference type="Proteomes" id="UP000007148">
    <property type="component" value="Unassembled WGS sequence"/>
</dbReference>
<proteinExistence type="predicted"/>